<sequence>MDTDPNAYVDRGSSFGQSRSAAAAAHHNSPSSQEATLVEYRDPRSTTHPSPKIGSSAGCSSQSPPSPKLAPSPSLPQVATCPPHAESSAQAVARHSAASANTQLQLEPPLFPPFLSPAPASPAQARGTAAALSSADQLQQILRDDDAVATPMQTDVAPSAPAPEDLELLTCKPLDRVASQMSDAGPSSPIPPPSRQRDIEAEWARHAQQKPMERIVSQAGWPTMNRYYSVALKRSRSMSDPPETNRSHSVHVARTAAKFFRAAPHKKMRMWSAKDAADQADGDQIMRQIRGRAQDNFFAASKIPPINMDSLRILDTNEVLRLPQMRHDLLFENIGFRPVHPPMHARSTMYALLSTQRSQIVNPSPQTEEFDRYWTCIRAEVEHGCRCTRWDGPGISGTTKECICGRWKLGLSEAKWWKESRAVWPSRLPKLVKTLRDILESLMASTTPCSSSQASRDPLVGAATNSGGASPTVTHSLVPALFAALDPEFLTVQVRRRNFDPGLFRVIGEAMKVHCAPVRDAMVDDMVAIATGSDGRTPDVVLGLRKCFDCVEVMKLDIANHQVQSLKGMLWQQAEQNEMATFINYLAAAKRTLEGCKSYTWINSASRRVALATLPRERRHLMGQCNCSGNTEFVIRSLADGFIDLVFGDWVEDDEAWPPIVPSRRPCLPPPSRILPSKVVVPEVFKMDSCRIKNFHSEMVDIALAKCVLSIFRDEYTKTHPSATEDEITDHVAQVRESYKHIMTVGASLMDGQMGHPSDISLYMAHRIVFAPLWPEQKPADLDRVGVLAREFDARIASSVARRTMPMYRASLVSLRKLTQTMLTNTLLLHRVQPESFLYDMRGVDSKPCTRGEPVPTAARLRVPARRFVTLTEPLTGQGMSTSDPRERYHRVQPQNVVNAHKLFADTLEASRASEATLAVELGFEPLLHEIRAVVDRMVKTADFNLCVFANLYGRKGMLLGSGTLQPLPDLS</sequence>
<keyword evidence="4" id="KW-1185">Reference proteome</keyword>
<organism evidence="3 4">
    <name type="scientific">Cutaneotrichosporon spelunceum</name>
    <dbReference type="NCBI Taxonomy" id="1672016"/>
    <lineage>
        <taxon>Eukaryota</taxon>
        <taxon>Fungi</taxon>
        <taxon>Dikarya</taxon>
        <taxon>Basidiomycota</taxon>
        <taxon>Agaricomycotina</taxon>
        <taxon>Tremellomycetes</taxon>
        <taxon>Trichosporonales</taxon>
        <taxon>Trichosporonaceae</taxon>
        <taxon>Cutaneotrichosporon</taxon>
    </lineage>
</organism>
<dbReference type="Proteomes" id="UP001222932">
    <property type="component" value="Unassembled WGS sequence"/>
</dbReference>
<dbReference type="GO" id="GO:0010737">
    <property type="term" value="P:protein kinase A signaling"/>
    <property type="evidence" value="ECO:0007669"/>
    <property type="project" value="TreeGrafter"/>
</dbReference>
<gene>
    <name evidence="3" type="primary">SOK1</name>
    <name evidence="3" type="ORF">CspeluHIS016_0402160</name>
</gene>
<evidence type="ECO:0000313" key="4">
    <source>
        <dbReference type="Proteomes" id="UP001222932"/>
    </source>
</evidence>
<evidence type="ECO:0008006" key="5">
    <source>
        <dbReference type="Google" id="ProtNLM"/>
    </source>
</evidence>
<dbReference type="AlphaFoldDB" id="A0AAD3YCY4"/>
<dbReference type="PANTHER" id="PTHR12832:SF11">
    <property type="entry name" value="LD23868P"/>
    <property type="match status" value="1"/>
</dbReference>
<feature type="region of interest" description="Disordered" evidence="2">
    <location>
        <begin position="448"/>
        <end position="469"/>
    </location>
</feature>
<protein>
    <recommendedName>
        <fullName evidence="5">Tcp11-domain-containing protein</fullName>
    </recommendedName>
</protein>
<evidence type="ECO:0000313" key="3">
    <source>
        <dbReference type="EMBL" id="GMK57382.1"/>
    </source>
</evidence>
<reference evidence="3" key="2">
    <citation type="submission" date="2023-06" db="EMBL/GenBank/DDBJ databases">
        <authorList>
            <person name="Kobayashi Y."/>
            <person name="Kayamori A."/>
            <person name="Aoki K."/>
            <person name="Shiwa Y."/>
            <person name="Fujita N."/>
            <person name="Sugita T."/>
            <person name="Iwasaki W."/>
            <person name="Tanaka N."/>
            <person name="Takashima M."/>
        </authorList>
    </citation>
    <scope>NUCLEOTIDE SEQUENCE</scope>
    <source>
        <strain evidence="3">HIS016</strain>
    </source>
</reference>
<feature type="compositionally biased region" description="Low complexity" evidence="2">
    <location>
        <begin position="121"/>
        <end position="138"/>
    </location>
</feature>
<comment type="caution">
    <text evidence="3">The sequence shown here is derived from an EMBL/GenBank/DDBJ whole genome shotgun (WGS) entry which is preliminary data.</text>
</comment>
<dbReference type="Pfam" id="PF05794">
    <property type="entry name" value="Tcp11"/>
    <property type="match status" value="1"/>
</dbReference>
<dbReference type="InterPro" id="IPR008862">
    <property type="entry name" value="Tcp11"/>
</dbReference>
<proteinExistence type="inferred from homology"/>
<feature type="compositionally biased region" description="Pro residues" evidence="2">
    <location>
        <begin position="109"/>
        <end position="120"/>
    </location>
</feature>
<feature type="region of interest" description="Disordered" evidence="2">
    <location>
        <begin position="1"/>
        <end position="138"/>
    </location>
</feature>
<accession>A0AAD3YCY4</accession>
<name>A0AAD3YCY4_9TREE</name>
<feature type="compositionally biased region" description="Low complexity" evidence="2">
    <location>
        <begin position="11"/>
        <end position="33"/>
    </location>
</feature>
<evidence type="ECO:0000256" key="1">
    <source>
        <dbReference type="ARBA" id="ARBA00010954"/>
    </source>
</evidence>
<comment type="similarity">
    <text evidence="1">Belongs to the TCP11 family.</text>
</comment>
<evidence type="ECO:0000256" key="2">
    <source>
        <dbReference type="SAM" id="MobiDB-lite"/>
    </source>
</evidence>
<feature type="compositionally biased region" description="Low complexity" evidence="2">
    <location>
        <begin position="87"/>
        <end position="108"/>
    </location>
</feature>
<dbReference type="PANTHER" id="PTHR12832">
    <property type="entry name" value="TESTIS-SPECIFIC PROTEIN PBS13 T-COMPLEX 11"/>
    <property type="match status" value="1"/>
</dbReference>
<feature type="compositionally biased region" description="Pro residues" evidence="2">
    <location>
        <begin position="64"/>
        <end position="74"/>
    </location>
</feature>
<reference evidence="3" key="1">
    <citation type="journal article" date="2023" name="BMC Genomics">
        <title>Chromosome-level genome assemblies of Cutaneotrichosporon spp. (Trichosporonales, Basidiomycota) reveal imbalanced evolution between nucleotide sequences and chromosome synteny.</title>
        <authorList>
            <person name="Kobayashi Y."/>
            <person name="Kayamori A."/>
            <person name="Aoki K."/>
            <person name="Shiwa Y."/>
            <person name="Matsutani M."/>
            <person name="Fujita N."/>
            <person name="Sugita T."/>
            <person name="Iwasaki W."/>
            <person name="Tanaka N."/>
            <person name="Takashima M."/>
        </authorList>
    </citation>
    <scope>NUCLEOTIDE SEQUENCE</scope>
    <source>
        <strain evidence="3">HIS016</strain>
    </source>
</reference>
<dbReference type="EMBL" id="BTCM01000004">
    <property type="protein sequence ID" value="GMK57382.1"/>
    <property type="molecule type" value="Genomic_DNA"/>
</dbReference>